<evidence type="ECO:0000313" key="6">
    <source>
        <dbReference type="EMBL" id="PMD30483.1"/>
    </source>
</evidence>
<comment type="pathway">
    <text evidence="1">Secondary metabolite biosynthesis.</text>
</comment>
<protein>
    <recommendedName>
        <fullName evidence="5">Methyltransferase domain-containing protein</fullName>
    </recommendedName>
</protein>
<keyword evidence="3" id="KW-0949">S-adenosyl-L-methionine</keyword>
<evidence type="ECO:0000313" key="7">
    <source>
        <dbReference type="Proteomes" id="UP000235786"/>
    </source>
</evidence>
<evidence type="ECO:0000256" key="1">
    <source>
        <dbReference type="ARBA" id="ARBA00005179"/>
    </source>
</evidence>
<sequence>MAEEENPWLAQRYQKDLPEDRTNFAKAWKLLEDYSHIPPDEIDAHVIAVREKAYNVFNYGCIGRWRFLDLYITEAPEYSDIITRLKAGEKLLDLGCCFGQILRQLAFDGSPTDNLTGADLRPEFIELGYELFRDKNTFGAHFVTGDILSPTDTRLATLDGKFDIVHTASFFHLFGWDDQVKIGERVVRFFRPGAKALVLGRQSANREPLSVEAWRQSGEKKYHHNLASLQQLWDVIGGKTGTKWRVTGKLFDASVPGHSKIFDTDGDAPVAGKPRTTIRFAVFKIIV</sequence>
<comment type="similarity">
    <text evidence="4">Belongs to the class I-like SAM-binding methyltransferase superfamily.</text>
</comment>
<dbReference type="PANTHER" id="PTHR35897">
    <property type="entry name" value="METHYLTRANSFERASE AUSD"/>
    <property type="match status" value="1"/>
</dbReference>
<reference evidence="6 7" key="1">
    <citation type="submission" date="2016-04" db="EMBL/GenBank/DDBJ databases">
        <title>A degradative enzymes factory behind the ericoid mycorrhizal symbiosis.</title>
        <authorList>
            <consortium name="DOE Joint Genome Institute"/>
            <person name="Martino E."/>
            <person name="Morin E."/>
            <person name="Grelet G."/>
            <person name="Kuo A."/>
            <person name="Kohler A."/>
            <person name="Daghino S."/>
            <person name="Barry K."/>
            <person name="Choi C."/>
            <person name="Cichocki N."/>
            <person name="Clum A."/>
            <person name="Copeland A."/>
            <person name="Hainaut M."/>
            <person name="Haridas S."/>
            <person name="Labutti K."/>
            <person name="Lindquist E."/>
            <person name="Lipzen A."/>
            <person name="Khouja H.-R."/>
            <person name="Murat C."/>
            <person name="Ohm R."/>
            <person name="Olson A."/>
            <person name="Spatafora J."/>
            <person name="Veneault-Fourrey C."/>
            <person name="Henrissat B."/>
            <person name="Grigoriev I."/>
            <person name="Martin F."/>
            <person name="Perotto S."/>
        </authorList>
    </citation>
    <scope>NUCLEOTIDE SEQUENCE [LARGE SCALE GENOMIC DNA]</scope>
    <source>
        <strain evidence="6 7">F</strain>
    </source>
</reference>
<dbReference type="Gene3D" id="3.40.50.150">
    <property type="entry name" value="Vaccinia Virus protein VP39"/>
    <property type="match status" value="1"/>
</dbReference>
<gene>
    <name evidence="6" type="ORF">L207DRAFT_227518</name>
</gene>
<dbReference type="InterPro" id="IPR041698">
    <property type="entry name" value="Methyltransf_25"/>
</dbReference>
<dbReference type="CDD" id="cd02440">
    <property type="entry name" value="AdoMet_MTases"/>
    <property type="match status" value="1"/>
</dbReference>
<keyword evidence="2" id="KW-0808">Transferase</keyword>
<dbReference type="InterPro" id="IPR051654">
    <property type="entry name" value="Meroterpenoid_MTases"/>
</dbReference>
<evidence type="ECO:0000256" key="2">
    <source>
        <dbReference type="ARBA" id="ARBA00022679"/>
    </source>
</evidence>
<dbReference type="Pfam" id="PF13649">
    <property type="entry name" value="Methyltransf_25"/>
    <property type="match status" value="1"/>
</dbReference>
<evidence type="ECO:0000259" key="5">
    <source>
        <dbReference type="Pfam" id="PF13649"/>
    </source>
</evidence>
<dbReference type="PANTHER" id="PTHR35897:SF1">
    <property type="entry name" value="METHYLTRANSFERASE AUSD"/>
    <property type="match status" value="1"/>
</dbReference>
<evidence type="ECO:0000256" key="3">
    <source>
        <dbReference type="ARBA" id="ARBA00022691"/>
    </source>
</evidence>
<dbReference type="Proteomes" id="UP000235786">
    <property type="component" value="Unassembled WGS sequence"/>
</dbReference>
<name>A0A2J6QW58_HYAVF</name>
<dbReference type="InterPro" id="IPR029063">
    <property type="entry name" value="SAM-dependent_MTases_sf"/>
</dbReference>
<accession>A0A2J6QW58</accession>
<proteinExistence type="inferred from homology"/>
<dbReference type="AlphaFoldDB" id="A0A2J6QW58"/>
<evidence type="ECO:0000256" key="4">
    <source>
        <dbReference type="ARBA" id="ARBA00038314"/>
    </source>
</evidence>
<dbReference type="EMBL" id="KZ613967">
    <property type="protein sequence ID" value="PMD30483.1"/>
    <property type="molecule type" value="Genomic_DNA"/>
</dbReference>
<dbReference type="GO" id="GO:0016740">
    <property type="term" value="F:transferase activity"/>
    <property type="evidence" value="ECO:0007669"/>
    <property type="project" value="UniProtKB-KW"/>
</dbReference>
<organism evidence="6 7">
    <name type="scientific">Hyaloscypha variabilis (strain UAMH 11265 / GT02V1 / F)</name>
    <name type="common">Meliniomyces variabilis</name>
    <dbReference type="NCBI Taxonomy" id="1149755"/>
    <lineage>
        <taxon>Eukaryota</taxon>
        <taxon>Fungi</taxon>
        <taxon>Dikarya</taxon>
        <taxon>Ascomycota</taxon>
        <taxon>Pezizomycotina</taxon>
        <taxon>Leotiomycetes</taxon>
        <taxon>Helotiales</taxon>
        <taxon>Hyaloscyphaceae</taxon>
        <taxon>Hyaloscypha</taxon>
        <taxon>Hyaloscypha variabilis</taxon>
    </lineage>
</organism>
<dbReference type="OrthoDB" id="2094832at2759"/>
<keyword evidence="7" id="KW-1185">Reference proteome</keyword>
<dbReference type="STRING" id="1149755.A0A2J6QW58"/>
<feature type="domain" description="Methyltransferase" evidence="5">
    <location>
        <begin position="92"/>
        <end position="193"/>
    </location>
</feature>
<dbReference type="SUPFAM" id="SSF53335">
    <property type="entry name" value="S-adenosyl-L-methionine-dependent methyltransferases"/>
    <property type="match status" value="1"/>
</dbReference>